<keyword evidence="3" id="KW-1185">Reference proteome</keyword>
<evidence type="ECO:0000313" key="2">
    <source>
        <dbReference type="EMBL" id="KAK7851469.1"/>
    </source>
</evidence>
<evidence type="ECO:0000256" key="1">
    <source>
        <dbReference type="SAM" id="MobiDB-lite"/>
    </source>
</evidence>
<proteinExistence type="predicted"/>
<name>A0AAW0LJ12_QUESU</name>
<reference evidence="2 3" key="1">
    <citation type="journal article" date="2018" name="Sci. Data">
        <title>The draft genome sequence of cork oak.</title>
        <authorList>
            <person name="Ramos A.M."/>
            <person name="Usie A."/>
            <person name="Barbosa P."/>
            <person name="Barros P.M."/>
            <person name="Capote T."/>
            <person name="Chaves I."/>
            <person name="Simoes F."/>
            <person name="Abreu I."/>
            <person name="Carrasquinho I."/>
            <person name="Faro C."/>
            <person name="Guimaraes J.B."/>
            <person name="Mendonca D."/>
            <person name="Nobrega F."/>
            <person name="Rodrigues L."/>
            <person name="Saibo N.J.M."/>
            <person name="Varela M.C."/>
            <person name="Egas C."/>
            <person name="Matos J."/>
            <person name="Miguel C.M."/>
            <person name="Oliveira M.M."/>
            <person name="Ricardo C.P."/>
            <person name="Goncalves S."/>
        </authorList>
    </citation>
    <scope>NUCLEOTIDE SEQUENCE [LARGE SCALE GENOMIC DNA]</scope>
    <source>
        <strain evidence="3">cv. HL8</strain>
    </source>
</reference>
<dbReference type="EMBL" id="PKMF04000087">
    <property type="protein sequence ID" value="KAK7851469.1"/>
    <property type="molecule type" value="Genomic_DNA"/>
</dbReference>
<sequence length="98" mass="10285">MEPTQQNQSKGDSGTLGEELRPSLAVPYGVPLATQQTYHQEAAKKSLLKTNFDGAVFEDLGVAGISVMVQNSFGKVLAALSKIIPLPSSIVALETIAA</sequence>
<protein>
    <submittedName>
        <fullName evidence="2">Uncharacterized protein</fullName>
    </submittedName>
</protein>
<gene>
    <name evidence="2" type="ORF">CFP56_041893</name>
</gene>
<feature type="region of interest" description="Disordered" evidence="1">
    <location>
        <begin position="1"/>
        <end position="20"/>
    </location>
</feature>
<organism evidence="2 3">
    <name type="scientific">Quercus suber</name>
    <name type="common">Cork oak</name>
    <dbReference type="NCBI Taxonomy" id="58331"/>
    <lineage>
        <taxon>Eukaryota</taxon>
        <taxon>Viridiplantae</taxon>
        <taxon>Streptophyta</taxon>
        <taxon>Embryophyta</taxon>
        <taxon>Tracheophyta</taxon>
        <taxon>Spermatophyta</taxon>
        <taxon>Magnoliopsida</taxon>
        <taxon>eudicotyledons</taxon>
        <taxon>Gunneridae</taxon>
        <taxon>Pentapetalae</taxon>
        <taxon>rosids</taxon>
        <taxon>fabids</taxon>
        <taxon>Fagales</taxon>
        <taxon>Fagaceae</taxon>
        <taxon>Quercus</taxon>
    </lineage>
</organism>
<evidence type="ECO:0000313" key="3">
    <source>
        <dbReference type="Proteomes" id="UP000237347"/>
    </source>
</evidence>
<dbReference type="AlphaFoldDB" id="A0AAW0LJ12"/>
<accession>A0AAW0LJ12</accession>
<feature type="compositionally biased region" description="Polar residues" evidence="1">
    <location>
        <begin position="1"/>
        <end position="12"/>
    </location>
</feature>
<dbReference type="Proteomes" id="UP000237347">
    <property type="component" value="Unassembled WGS sequence"/>
</dbReference>
<comment type="caution">
    <text evidence="2">The sequence shown here is derived from an EMBL/GenBank/DDBJ whole genome shotgun (WGS) entry which is preliminary data.</text>
</comment>